<dbReference type="Pfam" id="PF11280">
    <property type="entry name" value="DUF3081"/>
    <property type="match status" value="1"/>
</dbReference>
<accession>A0A6H1UGE4</accession>
<sequence>MSERIDVAPALHAVQLVIENGEVCPQGYKFEGFVADSDNDGYNVSLSHGAVELSIGFHNAYTLKSPNDAATERFLDCINQLLAGKKQGWVSH</sequence>
<protein>
    <submittedName>
        <fullName evidence="1">DUF3081 domain-containing protein</fullName>
    </submittedName>
</protein>
<dbReference type="Proteomes" id="UP000501602">
    <property type="component" value="Chromosome"/>
</dbReference>
<dbReference type="EMBL" id="CP051180">
    <property type="protein sequence ID" value="QIZ77699.1"/>
    <property type="molecule type" value="Genomic_DNA"/>
</dbReference>
<reference evidence="1 2" key="1">
    <citation type="submission" date="2020-04" db="EMBL/GenBank/DDBJ databases">
        <title>Ferrimonas sp. S7 isolated from sea water.</title>
        <authorList>
            <person name="Bae S.S."/>
            <person name="Baek K."/>
        </authorList>
    </citation>
    <scope>NUCLEOTIDE SEQUENCE [LARGE SCALE GENOMIC DNA]</scope>
    <source>
        <strain evidence="1 2">S7</strain>
    </source>
</reference>
<keyword evidence="2" id="KW-1185">Reference proteome</keyword>
<dbReference type="InterPro" id="IPR021432">
    <property type="entry name" value="DUF3081"/>
</dbReference>
<evidence type="ECO:0000313" key="1">
    <source>
        <dbReference type="EMBL" id="QIZ77699.1"/>
    </source>
</evidence>
<dbReference type="AlphaFoldDB" id="A0A6H1UGE4"/>
<organism evidence="1 2">
    <name type="scientific">Ferrimonas lipolytica</name>
    <dbReference type="NCBI Taxonomy" id="2724191"/>
    <lineage>
        <taxon>Bacteria</taxon>
        <taxon>Pseudomonadati</taxon>
        <taxon>Pseudomonadota</taxon>
        <taxon>Gammaproteobacteria</taxon>
        <taxon>Alteromonadales</taxon>
        <taxon>Ferrimonadaceae</taxon>
        <taxon>Ferrimonas</taxon>
    </lineage>
</organism>
<name>A0A6H1UGE4_9GAMM</name>
<proteinExistence type="predicted"/>
<dbReference type="KEGG" id="fes:HER31_12805"/>
<evidence type="ECO:0000313" key="2">
    <source>
        <dbReference type="Proteomes" id="UP000501602"/>
    </source>
</evidence>
<dbReference type="RefSeq" id="WP_168660958.1">
    <property type="nucleotide sequence ID" value="NZ_CP051180.1"/>
</dbReference>
<gene>
    <name evidence="1" type="ORF">HER31_12805</name>
</gene>